<dbReference type="PANTHER" id="PTHR33048:SF47">
    <property type="entry name" value="INTEGRAL MEMBRANE PROTEIN-RELATED"/>
    <property type="match status" value="1"/>
</dbReference>
<comment type="subcellular location">
    <subcellularLocation>
        <location evidence="1">Membrane</location>
        <topology evidence="1">Multi-pass membrane protein</topology>
    </subcellularLocation>
</comment>
<name>A0AAN7HAF0_9PEZI</name>
<feature type="domain" description="Rhodopsin" evidence="7">
    <location>
        <begin position="28"/>
        <end position="267"/>
    </location>
</feature>
<sequence length="377" mass="41547">MSFSTNSPTAAFVLCIVTVPICVLAAVLRLLATRATSRKHSNEDWCAYAAVVFHLVYAGIALHAIIFLGGRDIVMIPFNDLLYSAAYKCQPLGQVYYALPIPFGINQLLTKASLLFFYHRIFGIHRGFARWIYVLGVANVGWFITMVALSLFSCRPVSKGWDLFIPGTCFDYDSSTAITETLNALLDFAIAILGALMVRTLRVSRATKWKLSILLAIGGLAGIVAFVMIAQIYTFTGVINYMPALWAIVQSTCSVICCCAPIYKSILPKKGLFKRLKSFAFPTGSGSTEKINSSSHSWPRADQFATLEKNSVSVSFSPSESMEPIQNFSWLQLDDANQTIKRAAVWAEASSGTEPERKREPVYELNAISVQKTVEVV</sequence>
<feature type="transmembrane region" description="Helical" evidence="6">
    <location>
        <begin position="45"/>
        <end position="68"/>
    </location>
</feature>
<evidence type="ECO:0000259" key="7">
    <source>
        <dbReference type="Pfam" id="PF20684"/>
    </source>
</evidence>
<dbReference type="InterPro" id="IPR052337">
    <property type="entry name" value="SAT4-like"/>
</dbReference>
<dbReference type="Proteomes" id="UP001303760">
    <property type="component" value="Unassembled WGS sequence"/>
</dbReference>
<reference evidence="8" key="2">
    <citation type="submission" date="2023-05" db="EMBL/GenBank/DDBJ databases">
        <authorList>
            <consortium name="Lawrence Berkeley National Laboratory"/>
            <person name="Steindorff A."/>
            <person name="Hensen N."/>
            <person name="Bonometti L."/>
            <person name="Westerberg I."/>
            <person name="Brannstrom I.O."/>
            <person name="Guillou S."/>
            <person name="Cros-Aarteil S."/>
            <person name="Calhoun S."/>
            <person name="Haridas S."/>
            <person name="Kuo A."/>
            <person name="Mondo S."/>
            <person name="Pangilinan J."/>
            <person name="Riley R."/>
            <person name="Labutti K."/>
            <person name="Andreopoulos B."/>
            <person name="Lipzen A."/>
            <person name="Chen C."/>
            <person name="Yanf M."/>
            <person name="Daum C."/>
            <person name="Ng V."/>
            <person name="Clum A."/>
            <person name="Ohm R."/>
            <person name="Martin F."/>
            <person name="Silar P."/>
            <person name="Natvig D."/>
            <person name="Lalanne C."/>
            <person name="Gautier V."/>
            <person name="Ament-Velasquez S.L."/>
            <person name="Kruys A."/>
            <person name="Hutchinson M.I."/>
            <person name="Powell A.J."/>
            <person name="Barry K."/>
            <person name="Miller A.N."/>
            <person name="Grigoriev I.V."/>
            <person name="Debuchy R."/>
            <person name="Gladieux P."/>
            <person name="Thoren M.H."/>
            <person name="Johannesson H."/>
        </authorList>
    </citation>
    <scope>NUCLEOTIDE SEQUENCE</scope>
    <source>
        <strain evidence="8">CBS 532.94</strain>
    </source>
</reference>
<evidence type="ECO:0000256" key="6">
    <source>
        <dbReference type="SAM" id="Phobius"/>
    </source>
</evidence>
<comment type="caution">
    <text evidence="8">The sequence shown here is derived from an EMBL/GenBank/DDBJ whole genome shotgun (WGS) entry which is preliminary data.</text>
</comment>
<feature type="transmembrane region" description="Helical" evidence="6">
    <location>
        <begin position="131"/>
        <end position="152"/>
    </location>
</feature>
<evidence type="ECO:0000313" key="8">
    <source>
        <dbReference type="EMBL" id="KAK4233749.1"/>
    </source>
</evidence>
<evidence type="ECO:0000256" key="3">
    <source>
        <dbReference type="ARBA" id="ARBA00022989"/>
    </source>
</evidence>
<evidence type="ECO:0000256" key="1">
    <source>
        <dbReference type="ARBA" id="ARBA00004141"/>
    </source>
</evidence>
<evidence type="ECO:0000256" key="5">
    <source>
        <dbReference type="ARBA" id="ARBA00038359"/>
    </source>
</evidence>
<organism evidence="8 9">
    <name type="scientific">Achaetomium macrosporum</name>
    <dbReference type="NCBI Taxonomy" id="79813"/>
    <lineage>
        <taxon>Eukaryota</taxon>
        <taxon>Fungi</taxon>
        <taxon>Dikarya</taxon>
        <taxon>Ascomycota</taxon>
        <taxon>Pezizomycotina</taxon>
        <taxon>Sordariomycetes</taxon>
        <taxon>Sordariomycetidae</taxon>
        <taxon>Sordariales</taxon>
        <taxon>Chaetomiaceae</taxon>
        <taxon>Achaetomium</taxon>
    </lineage>
</organism>
<dbReference type="InterPro" id="IPR049326">
    <property type="entry name" value="Rhodopsin_dom_fungi"/>
</dbReference>
<keyword evidence="4 6" id="KW-0472">Membrane</keyword>
<feature type="transmembrane region" description="Helical" evidence="6">
    <location>
        <begin position="245"/>
        <end position="267"/>
    </location>
</feature>
<dbReference type="PANTHER" id="PTHR33048">
    <property type="entry name" value="PTH11-LIKE INTEGRAL MEMBRANE PROTEIN (AFU_ORTHOLOGUE AFUA_5G11245)"/>
    <property type="match status" value="1"/>
</dbReference>
<dbReference type="Pfam" id="PF20684">
    <property type="entry name" value="Fung_rhodopsin"/>
    <property type="match status" value="1"/>
</dbReference>
<gene>
    <name evidence="8" type="ORF">C8A03DRAFT_19227</name>
</gene>
<dbReference type="EMBL" id="MU860484">
    <property type="protein sequence ID" value="KAK4233749.1"/>
    <property type="molecule type" value="Genomic_DNA"/>
</dbReference>
<feature type="transmembrane region" description="Helical" evidence="6">
    <location>
        <begin position="182"/>
        <end position="201"/>
    </location>
</feature>
<protein>
    <recommendedName>
        <fullName evidence="7">Rhodopsin domain-containing protein</fullName>
    </recommendedName>
</protein>
<proteinExistence type="inferred from homology"/>
<dbReference type="AlphaFoldDB" id="A0AAN7HAF0"/>
<keyword evidence="3 6" id="KW-1133">Transmembrane helix</keyword>
<evidence type="ECO:0000256" key="2">
    <source>
        <dbReference type="ARBA" id="ARBA00022692"/>
    </source>
</evidence>
<dbReference type="GO" id="GO:0016020">
    <property type="term" value="C:membrane"/>
    <property type="evidence" value="ECO:0007669"/>
    <property type="project" value="UniProtKB-SubCell"/>
</dbReference>
<evidence type="ECO:0000313" key="9">
    <source>
        <dbReference type="Proteomes" id="UP001303760"/>
    </source>
</evidence>
<reference evidence="8" key="1">
    <citation type="journal article" date="2023" name="Mol. Phylogenet. Evol.">
        <title>Genome-scale phylogeny and comparative genomics of the fungal order Sordariales.</title>
        <authorList>
            <person name="Hensen N."/>
            <person name="Bonometti L."/>
            <person name="Westerberg I."/>
            <person name="Brannstrom I.O."/>
            <person name="Guillou S."/>
            <person name="Cros-Aarteil S."/>
            <person name="Calhoun S."/>
            <person name="Haridas S."/>
            <person name="Kuo A."/>
            <person name="Mondo S."/>
            <person name="Pangilinan J."/>
            <person name="Riley R."/>
            <person name="LaButti K."/>
            <person name="Andreopoulos B."/>
            <person name="Lipzen A."/>
            <person name="Chen C."/>
            <person name="Yan M."/>
            <person name="Daum C."/>
            <person name="Ng V."/>
            <person name="Clum A."/>
            <person name="Steindorff A."/>
            <person name="Ohm R.A."/>
            <person name="Martin F."/>
            <person name="Silar P."/>
            <person name="Natvig D.O."/>
            <person name="Lalanne C."/>
            <person name="Gautier V."/>
            <person name="Ament-Velasquez S.L."/>
            <person name="Kruys A."/>
            <person name="Hutchinson M.I."/>
            <person name="Powell A.J."/>
            <person name="Barry K."/>
            <person name="Miller A.N."/>
            <person name="Grigoriev I.V."/>
            <person name="Debuchy R."/>
            <person name="Gladieux P."/>
            <person name="Hiltunen Thoren M."/>
            <person name="Johannesson H."/>
        </authorList>
    </citation>
    <scope>NUCLEOTIDE SEQUENCE</scope>
    <source>
        <strain evidence="8">CBS 532.94</strain>
    </source>
</reference>
<feature type="transmembrane region" description="Helical" evidence="6">
    <location>
        <begin position="213"/>
        <end position="233"/>
    </location>
</feature>
<accession>A0AAN7HAF0</accession>
<keyword evidence="2 6" id="KW-0812">Transmembrane</keyword>
<keyword evidence="9" id="KW-1185">Reference proteome</keyword>
<evidence type="ECO:0000256" key="4">
    <source>
        <dbReference type="ARBA" id="ARBA00023136"/>
    </source>
</evidence>
<comment type="similarity">
    <text evidence="5">Belongs to the SAT4 family.</text>
</comment>
<feature type="transmembrane region" description="Helical" evidence="6">
    <location>
        <begin position="95"/>
        <end position="119"/>
    </location>
</feature>
<feature type="transmembrane region" description="Helical" evidence="6">
    <location>
        <begin position="12"/>
        <end position="33"/>
    </location>
</feature>